<dbReference type="GO" id="GO:1990904">
    <property type="term" value="C:ribonucleoprotein complex"/>
    <property type="evidence" value="ECO:0007669"/>
    <property type="project" value="UniProtKB-KW"/>
</dbReference>
<evidence type="ECO:0000256" key="1">
    <source>
        <dbReference type="ARBA" id="ARBA00006700"/>
    </source>
</evidence>
<dbReference type="AlphaFoldDB" id="A0A0G1RKR8"/>
<dbReference type="InterPro" id="IPR013025">
    <property type="entry name" value="Ribosomal_uL23-like"/>
</dbReference>
<gene>
    <name evidence="4" type="primary">rplW</name>
    <name evidence="5" type="ORF">UX80_C0011G0025</name>
</gene>
<dbReference type="Gene3D" id="3.30.70.330">
    <property type="match status" value="1"/>
</dbReference>
<keyword evidence="2 4" id="KW-0689">Ribosomal protein</keyword>
<dbReference type="STRING" id="1618358.UX80_C0011G0025"/>
<comment type="subunit">
    <text evidence="4">Part of the 50S ribosomal subunit. Contacts protein L29, and trigger factor when it is bound to the ribosome.</text>
</comment>
<dbReference type="InterPro" id="IPR012678">
    <property type="entry name" value="Ribosomal_uL23/eL15/eS24_sf"/>
</dbReference>
<evidence type="ECO:0000256" key="4">
    <source>
        <dbReference type="HAMAP-Rule" id="MF_01369"/>
    </source>
</evidence>
<name>A0A0G1RKR8_9BACT</name>
<evidence type="ECO:0000313" key="6">
    <source>
        <dbReference type="Proteomes" id="UP000034307"/>
    </source>
</evidence>
<dbReference type="GO" id="GO:0003735">
    <property type="term" value="F:structural constituent of ribosome"/>
    <property type="evidence" value="ECO:0007669"/>
    <property type="project" value="InterPro"/>
</dbReference>
<dbReference type="Proteomes" id="UP000034307">
    <property type="component" value="Unassembled WGS sequence"/>
</dbReference>
<dbReference type="GO" id="GO:0006412">
    <property type="term" value="P:translation"/>
    <property type="evidence" value="ECO:0007669"/>
    <property type="project" value="UniProtKB-UniRule"/>
</dbReference>
<dbReference type="PANTHER" id="PTHR11620">
    <property type="entry name" value="60S RIBOSOMAL PROTEIN L23A"/>
    <property type="match status" value="1"/>
</dbReference>
<dbReference type="EMBL" id="LCNO01000011">
    <property type="protein sequence ID" value="KKU57662.1"/>
    <property type="molecule type" value="Genomic_DNA"/>
</dbReference>
<organism evidence="5 6">
    <name type="scientific">Candidatus Amesbacteria bacterium GW2011_GWA2_47_11b</name>
    <dbReference type="NCBI Taxonomy" id="1618358"/>
    <lineage>
        <taxon>Bacteria</taxon>
        <taxon>Candidatus Amesiibacteriota</taxon>
    </lineage>
</organism>
<comment type="similarity">
    <text evidence="1 4">Belongs to the universal ribosomal protein uL23 family.</text>
</comment>
<dbReference type="Pfam" id="PF00276">
    <property type="entry name" value="Ribosomal_L23"/>
    <property type="match status" value="1"/>
</dbReference>
<accession>A0A0G1RKR8</accession>
<evidence type="ECO:0000256" key="3">
    <source>
        <dbReference type="ARBA" id="ARBA00023274"/>
    </source>
</evidence>
<dbReference type="GO" id="GO:0005840">
    <property type="term" value="C:ribosome"/>
    <property type="evidence" value="ECO:0007669"/>
    <property type="project" value="UniProtKB-KW"/>
</dbReference>
<comment type="function">
    <text evidence="4">One of the early assembly proteins it binds 23S rRNA. One of the proteins that surrounds the polypeptide exit tunnel on the outside of the ribosome. Forms the main docking site for trigger factor binding to the ribosome.</text>
</comment>
<proteinExistence type="inferred from homology"/>
<keyword evidence="4" id="KW-0694">RNA-binding</keyword>
<dbReference type="SUPFAM" id="SSF54189">
    <property type="entry name" value="Ribosomal proteins S24e, L23 and L15e"/>
    <property type="match status" value="1"/>
</dbReference>
<evidence type="ECO:0000313" key="5">
    <source>
        <dbReference type="EMBL" id="KKU57662.1"/>
    </source>
</evidence>
<dbReference type="NCBIfam" id="NF004363">
    <property type="entry name" value="PRK05738.2-4"/>
    <property type="match status" value="1"/>
</dbReference>
<keyword evidence="3 4" id="KW-0687">Ribonucleoprotein</keyword>
<dbReference type="InterPro" id="IPR012677">
    <property type="entry name" value="Nucleotide-bd_a/b_plait_sf"/>
</dbReference>
<evidence type="ECO:0000256" key="2">
    <source>
        <dbReference type="ARBA" id="ARBA00022980"/>
    </source>
</evidence>
<sequence>MLLKAVITEKTMREAKDKRYTFAVTLASTKPEIKRLVENMFGVNVIKVQTLVMPGKSRRSRRMGAETRANDWKKAVVQINSKQSIDLWKKD</sequence>
<comment type="caution">
    <text evidence="5">The sequence shown here is derived from an EMBL/GenBank/DDBJ whole genome shotgun (WGS) entry which is preliminary data.</text>
</comment>
<dbReference type="GO" id="GO:0019843">
    <property type="term" value="F:rRNA binding"/>
    <property type="evidence" value="ECO:0007669"/>
    <property type="project" value="UniProtKB-UniRule"/>
</dbReference>
<protein>
    <recommendedName>
        <fullName evidence="4">Large ribosomal subunit protein uL23</fullName>
    </recommendedName>
</protein>
<keyword evidence="4" id="KW-0699">rRNA-binding</keyword>
<dbReference type="HAMAP" id="MF_01369_B">
    <property type="entry name" value="Ribosomal_uL23_B"/>
    <property type="match status" value="1"/>
</dbReference>
<reference evidence="5 6" key="1">
    <citation type="journal article" date="2015" name="Nature">
        <title>rRNA introns, odd ribosomes, and small enigmatic genomes across a large radiation of phyla.</title>
        <authorList>
            <person name="Brown C.T."/>
            <person name="Hug L.A."/>
            <person name="Thomas B.C."/>
            <person name="Sharon I."/>
            <person name="Castelle C.J."/>
            <person name="Singh A."/>
            <person name="Wilkins M.J."/>
            <person name="Williams K.H."/>
            <person name="Banfield J.F."/>
        </authorList>
    </citation>
    <scope>NUCLEOTIDE SEQUENCE [LARGE SCALE GENOMIC DNA]</scope>
</reference>